<protein>
    <submittedName>
        <fullName evidence="6">Metallo-beta-lactamase</fullName>
    </submittedName>
</protein>
<dbReference type="EMBL" id="UPPP01000061">
    <property type="protein sequence ID" value="VBB06039.1"/>
    <property type="molecule type" value="Genomic_DNA"/>
</dbReference>
<dbReference type="GO" id="GO:0016787">
    <property type="term" value="F:hydrolase activity"/>
    <property type="evidence" value="ECO:0007669"/>
    <property type="project" value="UniProtKB-KW"/>
</dbReference>
<dbReference type="PANTHER" id="PTHR46233:SF3">
    <property type="entry name" value="HYDROXYACYLGLUTATHIONE HYDROLASE GLOC"/>
    <property type="match status" value="1"/>
</dbReference>
<name>A0A498R4H3_9FIRM</name>
<evidence type="ECO:0000256" key="2">
    <source>
        <dbReference type="ARBA" id="ARBA00022723"/>
    </source>
</evidence>
<dbReference type="CDD" id="cd06262">
    <property type="entry name" value="metallo-hydrolase-like_MBL-fold"/>
    <property type="match status" value="1"/>
</dbReference>
<dbReference type="InterPro" id="IPR001279">
    <property type="entry name" value="Metallo-B-lactamas"/>
</dbReference>
<gene>
    <name evidence="6" type="ORF">LUCI_1250</name>
</gene>
<dbReference type="Gene3D" id="3.60.15.10">
    <property type="entry name" value="Ribonuclease Z/Hydroxyacylglutathione hydrolase-like"/>
    <property type="match status" value="1"/>
</dbReference>
<keyword evidence="2" id="KW-0479">Metal-binding</keyword>
<dbReference type="AlphaFoldDB" id="A0A498R4H3"/>
<comment type="cofactor">
    <cofactor evidence="1">
        <name>Zn(2+)</name>
        <dbReference type="ChEBI" id="CHEBI:29105"/>
    </cofactor>
</comment>
<dbReference type="GO" id="GO:0046872">
    <property type="term" value="F:metal ion binding"/>
    <property type="evidence" value="ECO:0007669"/>
    <property type="project" value="UniProtKB-KW"/>
</dbReference>
<evidence type="ECO:0000313" key="7">
    <source>
        <dbReference type="Proteomes" id="UP000277811"/>
    </source>
</evidence>
<evidence type="ECO:0000256" key="3">
    <source>
        <dbReference type="ARBA" id="ARBA00022801"/>
    </source>
</evidence>
<dbReference type="SUPFAM" id="SSF56281">
    <property type="entry name" value="Metallo-hydrolase/oxidoreductase"/>
    <property type="match status" value="1"/>
</dbReference>
<dbReference type="InterPro" id="IPR051453">
    <property type="entry name" value="MBL_Glyoxalase_II"/>
</dbReference>
<sequence length="226" mass="24486">MVRLRYFLTVNELFRKTVDIMKVIRFEVGNLGTNCYIAYCEQTRQAAVIDPGGNAAQILDILAGQKLQVKLIINTHGHVDHIAANGEVQNATGAAVLIHPRDAGMLTNPQQNLSSFIGGEVVLKPADRLINDGDIIPVGNTELTVLHTPGHTPGGICLKGDDLLFSGDTLFAESIGRTDFPGGSYQQLITAIQEKLMVLPDGMKVLPGHGPETTIGWERTHNPFIQ</sequence>
<dbReference type="SMART" id="SM00849">
    <property type="entry name" value="Lactamase_B"/>
    <property type="match status" value="1"/>
</dbReference>
<dbReference type="Pfam" id="PF00753">
    <property type="entry name" value="Lactamase_B"/>
    <property type="match status" value="1"/>
</dbReference>
<evidence type="ECO:0000259" key="5">
    <source>
        <dbReference type="SMART" id="SM00849"/>
    </source>
</evidence>
<feature type="domain" description="Metallo-beta-lactamase" evidence="5">
    <location>
        <begin position="32"/>
        <end position="209"/>
    </location>
</feature>
<keyword evidence="3" id="KW-0378">Hydrolase</keyword>
<keyword evidence="4" id="KW-0862">Zinc</keyword>
<accession>A0A498R4H3</accession>
<proteinExistence type="predicted"/>
<evidence type="ECO:0000256" key="4">
    <source>
        <dbReference type="ARBA" id="ARBA00022833"/>
    </source>
</evidence>
<dbReference type="PANTHER" id="PTHR46233">
    <property type="entry name" value="HYDROXYACYLGLUTATHIONE HYDROLASE GLOC"/>
    <property type="match status" value="1"/>
</dbReference>
<dbReference type="Proteomes" id="UP000277811">
    <property type="component" value="Unassembled WGS sequence"/>
</dbReference>
<evidence type="ECO:0000256" key="1">
    <source>
        <dbReference type="ARBA" id="ARBA00001947"/>
    </source>
</evidence>
<keyword evidence="7" id="KW-1185">Reference proteome</keyword>
<dbReference type="InterPro" id="IPR036866">
    <property type="entry name" value="RibonucZ/Hydroxyglut_hydro"/>
</dbReference>
<evidence type="ECO:0000313" key="6">
    <source>
        <dbReference type="EMBL" id="VBB06039.1"/>
    </source>
</evidence>
<reference evidence="6 7" key="1">
    <citation type="submission" date="2018-06" db="EMBL/GenBank/DDBJ databases">
        <authorList>
            <person name="Strepis N."/>
        </authorList>
    </citation>
    <scope>NUCLEOTIDE SEQUENCE [LARGE SCALE GENOMIC DNA]</scope>
    <source>
        <strain evidence="6">LUCI</strain>
    </source>
</reference>
<organism evidence="6 7">
    <name type="scientific">Lucifera butyrica</name>
    <dbReference type="NCBI Taxonomy" id="1351585"/>
    <lineage>
        <taxon>Bacteria</taxon>
        <taxon>Bacillati</taxon>
        <taxon>Bacillota</taxon>
        <taxon>Negativicutes</taxon>
        <taxon>Veillonellales</taxon>
        <taxon>Veillonellaceae</taxon>
        <taxon>Lucifera</taxon>
    </lineage>
</organism>